<dbReference type="Gene3D" id="3.30.160.60">
    <property type="entry name" value="Classic Zinc Finger"/>
    <property type="match status" value="1"/>
</dbReference>
<keyword evidence="7" id="KW-1185">Reference proteome</keyword>
<feature type="domain" description="B box-type" evidence="4">
    <location>
        <begin position="83"/>
        <end position="128"/>
    </location>
</feature>
<evidence type="ECO:0000256" key="3">
    <source>
        <dbReference type="SAM" id="Coils"/>
    </source>
</evidence>
<dbReference type="SUPFAM" id="SSF57845">
    <property type="entry name" value="B-box zinc-binding domain"/>
    <property type="match status" value="1"/>
</dbReference>
<dbReference type="InterPro" id="IPR006571">
    <property type="entry name" value="TLDc_dom"/>
</dbReference>
<dbReference type="OrthoDB" id="2378640at2759"/>
<dbReference type="PROSITE" id="PS51886">
    <property type="entry name" value="TLDC"/>
    <property type="match status" value="1"/>
</dbReference>
<dbReference type="Proteomes" id="UP000039865">
    <property type="component" value="Unassembled WGS sequence"/>
</dbReference>
<evidence type="ECO:0000313" key="7">
    <source>
        <dbReference type="Proteomes" id="UP000039865"/>
    </source>
</evidence>
<proteinExistence type="predicted"/>
<dbReference type="GO" id="GO:0008270">
    <property type="term" value="F:zinc ion binding"/>
    <property type="evidence" value="ECO:0007669"/>
    <property type="project" value="UniProtKB-KW"/>
</dbReference>
<evidence type="ECO:0000259" key="4">
    <source>
        <dbReference type="PROSITE" id="PS50119"/>
    </source>
</evidence>
<dbReference type="OMA" id="QINCKEH"/>
<dbReference type="Pfam" id="PF07534">
    <property type="entry name" value="TLD"/>
    <property type="match status" value="1"/>
</dbReference>
<reference evidence="6 7" key="1">
    <citation type="submission" date="2014-06" db="EMBL/GenBank/DDBJ databases">
        <authorList>
            <person name="Swart Estienne"/>
        </authorList>
    </citation>
    <scope>NUCLEOTIDE SEQUENCE [LARGE SCALE GENOMIC DNA]</scope>
    <source>
        <strain evidence="6 7">130c</strain>
    </source>
</reference>
<evidence type="ECO:0000313" key="6">
    <source>
        <dbReference type="EMBL" id="CDW73405.1"/>
    </source>
</evidence>
<dbReference type="Gene3D" id="3.30.40.10">
    <property type="entry name" value="Zinc/RING finger domain, C3HC4 (zinc finger)"/>
    <property type="match status" value="1"/>
</dbReference>
<feature type="domain" description="TLDc" evidence="5">
    <location>
        <begin position="341"/>
        <end position="513"/>
    </location>
</feature>
<feature type="coiled-coil region" evidence="3">
    <location>
        <begin position="222"/>
        <end position="267"/>
    </location>
</feature>
<dbReference type="InterPro" id="IPR013083">
    <property type="entry name" value="Znf_RING/FYVE/PHD"/>
</dbReference>
<evidence type="ECO:0000259" key="5">
    <source>
        <dbReference type="PROSITE" id="PS51886"/>
    </source>
</evidence>
<evidence type="ECO:0000256" key="1">
    <source>
        <dbReference type="ARBA" id="ARBA00022723"/>
    </source>
</evidence>
<gene>
    <name evidence="6" type="primary">Contig18305.g19442</name>
    <name evidence="6" type="ORF">STYLEM_2382</name>
</gene>
<name>A0A077ZVX4_STYLE</name>
<dbReference type="InterPro" id="IPR000315">
    <property type="entry name" value="Znf_B-box"/>
</dbReference>
<protein>
    <submittedName>
        <fullName evidence="6">Tldc domain-containing protein</fullName>
    </submittedName>
</protein>
<feature type="coiled-coil region" evidence="3">
    <location>
        <begin position="345"/>
        <end position="372"/>
    </location>
</feature>
<dbReference type="PROSITE" id="PS50119">
    <property type="entry name" value="ZF_BBOX"/>
    <property type="match status" value="1"/>
</dbReference>
<keyword evidence="3" id="KW-0175">Coiled coil</keyword>
<keyword evidence="1" id="KW-0479">Metal-binding</keyword>
<dbReference type="AlphaFoldDB" id="A0A077ZVX4"/>
<evidence type="ECO:0000256" key="2">
    <source>
        <dbReference type="PROSITE-ProRule" id="PRU00024"/>
    </source>
</evidence>
<dbReference type="SMART" id="SM00584">
    <property type="entry name" value="TLDc"/>
    <property type="match status" value="1"/>
</dbReference>
<dbReference type="InParanoid" id="A0A077ZVX4"/>
<keyword evidence="2" id="KW-0863">Zinc-finger</keyword>
<dbReference type="EMBL" id="CCKQ01002315">
    <property type="protein sequence ID" value="CDW73405.1"/>
    <property type="molecule type" value="Genomic_DNA"/>
</dbReference>
<organism evidence="6 7">
    <name type="scientific">Stylonychia lemnae</name>
    <name type="common">Ciliate</name>
    <dbReference type="NCBI Taxonomy" id="5949"/>
    <lineage>
        <taxon>Eukaryota</taxon>
        <taxon>Sar</taxon>
        <taxon>Alveolata</taxon>
        <taxon>Ciliophora</taxon>
        <taxon>Intramacronucleata</taxon>
        <taxon>Spirotrichea</taxon>
        <taxon>Stichotrichia</taxon>
        <taxon>Sporadotrichida</taxon>
        <taxon>Oxytrichidae</taxon>
        <taxon>Stylonychinae</taxon>
        <taxon>Stylonychia</taxon>
    </lineage>
</organism>
<dbReference type="CDD" id="cd19756">
    <property type="entry name" value="Bbox2"/>
    <property type="match status" value="1"/>
</dbReference>
<sequence length="514" mass="60502">MMQQNYNDLLICLGCNKQYNLEDRLPLRLPCEDEICSQCYKNQVDQVQNQQIQCPSDSTHLFGIDEPAKESKLMIRMLQKLVYDQINCKEHQENQVQFYCQNQNTIICALCFAIESHQKCYQETIAHFAFERKFLVEAFEKITPTLQEQINQIKILLESIQTFINKKRNFNADEIEQMIIKICSILQLSAFDDQIKKNLKLRESFRNIRTTDNEEQKQDLVLTQEEITIKELGKQVTDLQNQLREVSDQLETQSKLHKEDIKSLRKENKDKLDSQYNQHQAEIITQFQECQAKLESQSKDFQIKLENSQKDNQAELDKLSKDNQNKQEVLSREYQVKFDEQSKETLKFKTYAKELEEKMEQLKNEIAKGTRDGFQAFDFHKHCDNQGPTISFIKSEHGQIFGGYTSLSWTSANGQYYKDNNAFLFNLNKNTLHKQYQNFDNAVRHQIDYQMTFGGGFDINISNNCNNNNSSYCRLGYTYMPPQGFKYDDQYAKDYLAGSYKFKVIEIEVYSVLE</sequence>
<keyword evidence="2" id="KW-0862">Zinc</keyword>
<accession>A0A077ZVX4</accession>